<gene>
    <name evidence="1" type="ORF">SAMN05216313_11313</name>
</gene>
<evidence type="ECO:0000313" key="2">
    <source>
        <dbReference type="Proteomes" id="UP000198508"/>
    </source>
</evidence>
<proteinExistence type="predicted"/>
<dbReference type="GeneID" id="93280539"/>
<dbReference type="STRING" id="460384.SAMN05216313_11313"/>
<accession>A0A1I0GT67</accession>
<protein>
    <recommendedName>
        <fullName evidence="3">Transposase, YhgA-like</fullName>
    </recommendedName>
</protein>
<dbReference type="EMBL" id="FOIM01000013">
    <property type="protein sequence ID" value="SET74310.1"/>
    <property type="molecule type" value="Genomic_DNA"/>
</dbReference>
<dbReference type="RefSeq" id="WP_092364530.1">
    <property type="nucleotide sequence ID" value="NZ_DAINWJ010000232.1"/>
</dbReference>
<dbReference type="Proteomes" id="UP000198508">
    <property type="component" value="Unassembled WGS sequence"/>
</dbReference>
<organism evidence="1 2">
    <name type="scientific">Enterocloster lavalensis</name>
    <dbReference type="NCBI Taxonomy" id="460384"/>
    <lineage>
        <taxon>Bacteria</taxon>
        <taxon>Bacillati</taxon>
        <taxon>Bacillota</taxon>
        <taxon>Clostridia</taxon>
        <taxon>Lachnospirales</taxon>
        <taxon>Lachnospiraceae</taxon>
        <taxon>Enterocloster</taxon>
    </lineage>
</organism>
<evidence type="ECO:0008006" key="3">
    <source>
        <dbReference type="Google" id="ProtNLM"/>
    </source>
</evidence>
<evidence type="ECO:0000313" key="1">
    <source>
        <dbReference type="EMBL" id="SET74310.1"/>
    </source>
</evidence>
<dbReference type="AlphaFoldDB" id="A0A1I0GT67"/>
<name>A0A1I0GT67_9FIRM</name>
<reference evidence="2" key="1">
    <citation type="submission" date="2016-10" db="EMBL/GenBank/DDBJ databases">
        <authorList>
            <person name="Varghese N."/>
            <person name="Submissions S."/>
        </authorList>
    </citation>
    <scope>NUCLEOTIDE SEQUENCE [LARGE SCALE GENOMIC DNA]</scope>
    <source>
        <strain evidence="2">NLAE-zl-G277</strain>
    </source>
</reference>
<keyword evidence="2" id="KW-1185">Reference proteome</keyword>
<sequence>MTKVNKKYKDRLFRLVFGDRRRLLDLYNALNGSHYEDPDALEITTLDDAVYLSMKNDLSFLVNGVLNLYEHQSTYNPNMPVRGFFYLADVYRKYVVEYKLNLYGSRLAKLPSPKYLVFYNGRKEEPDRKVLRLSDAFQGGRNAEPCLELCAVMLNINLGHNQELMERCRTLKEYAQFVDRVRRMIVETGALESAVDRAVEDCIRDGILENFLSSHRAEVLDVILTDYNEQEYIAMEREEAWEEGRAEGLSVSREAILDLLGEHGEVPEELRARICAESDKETLKRWTKLAAKAESLEVFASKYDS</sequence>